<organism evidence="2 3">
    <name type="scientific">Claviceps africana</name>
    <dbReference type="NCBI Taxonomy" id="83212"/>
    <lineage>
        <taxon>Eukaryota</taxon>
        <taxon>Fungi</taxon>
        <taxon>Dikarya</taxon>
        <taxon>Ascomycota</taxon>
        <taxon>Pezizomycotina</taxon>
        <taxon>Sordariomycetes</taxon>
        <taxon>Hypocreomycetidae</taxon>
        <taxon>Hypocreales</taxon>
        <taxon>Clavicipitaceae</taxon>
        <taxon>Claviceps</taxon>
    </lineage>
</organism>
<evidence type="ECO:0000313" key="3">
    <source>
        <dbReference type="Proteomes" id="UP000811619"/>
    </source>
</evidence>
<dbReference type="PANTHER" id="PTHR34693:SF3">
    <property type="match status" value="1"/>
</dbReference>
<proteinExistence type="predicted"/>
<dbReference type="EMBL" id="SRPY01000341">
    <property type="protein sequence ID" value="KAG5925751.1"/>
    <property type="molecule type" value="Genomic_DNA"/>
</dbReference>
<keyword evidence="3" id="KW-1185">Reference proteome</keyword>
<name>A0A8K0J8P3_9HYPO</name>
<gene>
    <name evidence="2" type="ORF">E4U42_003991</name>
</gene>
<evidence type="ECO:0000256" key="1">
    <source>
        <dbReference type="SAM" id="MobiDB-lite"/>
    </source>
</evidence>
<comment type="caution">
    <text evidence="2">The sequence shown here is derived from an EMBL/GenBank/DDBJ whole genome shotgun (WGS) entry which is preliminary data.</text>
</comment>
<dbReference type="AlphaFoldDB" id="A0A8K0J8P3"/>
<dbReference type="InterPro" id="IPR022024">
    <property type="entry name" value="DUF3602"/>
</dbReference>
<protein>
    <submittedName>
        <fullName evidence="2">Uncharacterized protein</fullName>
    </submittedName>
</protein>
<dbReference type="InterPro" id="IPR053203">
    <property type="entry name" value="Cisplatin_resist-associated"/>
</dbReference>
<dbReference type="Pfam" id="PF12223">
    <property type="entry name" value="DUF3602"/>
    <property type="match status" value="1"/>
</dbReference>
<dbReference type="PANTHER" id="PTHR34693">
    <property type="entry name" value="PROTEIN PAR32"/>
    <property type="match status" value="1"/>
</dbReference>
<dbReference type="OrthoDB" id="2537432at2759"/>
<dbReference type="Proteomes" id="UP000811619">
    <property type="component" value="Unassembled WGS sequence"/>
</dbReference>
<evidence type="ECO:0000313" key="2">
    <source>
        <dbReference type="EMBL" id="KAG5925751.1"/>
    </source>
</evidence>
<accession>A0A8K0J8P3</accession>
<reference evidence="2" key="1">
    <citation type="journal article" date="2020" name="bioRxiv">
        <title>Whole genome comparisons of ergot fungi reveals the divergence and evolution of species within the genus Claviceps are the result of varying mechanisms driving genome evolution and host range expansion.</title>
        <authorList>
            <person name="Wyka S.A."/>
            <person name="Mondo S.J."/>
            <person name="Liu M."/>
            <person name="Dettman J."/>
            <person name="Nalam V."/>
            <person name="Broders K.D."/>
        </authorList>
    </citation>
    <scope>NUCLEOTIDE SEQUENCE</scope>
    <source>
        <strain evidence="2">CCC 489</strain>
    </source>
</reference>
<sequence>MSVEVSHGRGGAGNIHDDKTPYADGEVVRAGVEGSHDDGAYSAGRGGAGNIGDIGRSPTPRKDQDIVPATAYRSSQENQDYHTGRGGAGNEHVAEKKTAAAHKADEVHAPLGLADKLKQKLFGILKR</sequence>
<feature type="region of interest" description="Disordered" evidence="1">
    <location>
        <begin position="1"/>
        <end position="93"/>
    </location>
</feature>